<organism evidence="1 2">
    <name type="scientific">Staphylococcus epidermidis</name>
    <dbReference type="NCBI Taxonomy" id="1282"/>
    <lineage>
        <taxon>Bacteria</taxon>
        <taxon>Bacillati</taxon>
        <taxon>Bacillota</taxon>
        <taxon>Bacilli</taxon>
        <taxon>Bacillales</taxon>
        <taxon>Staphylococcaceae</taxon>
        <taxon>Staphylococcus</taxon>
    </lineage>
</organism>
<protein>
    <submittedName>
        <fullName evidence="1">Uncharacterized protein</fullName>
    </submittedName>
</protein>
<reference evidence="1" key="1">
    <citation type="submission" date="2020-11" db="EMBL/GenBank/DDBJ databases">
        <title>Molecular epidemiology and genomic profiles of multidrug-resistant bacteria collected from clinical sources in South Africa.</title>
        <authorList>
            <person name="Asante J."/>
            <person name="Amoako D.G."/>
        </authorList>
    </citation>
    <scope>NUCLEOTIDE SEQUENCE</scope>
    <source>
        <strain evidence="1">C68</strain>
    </source>
</reference>
<dbReference type="AlphaFoldDB" id="A0A8I0WAX4"/>
<accession>A0A8I0WAX4</accession>
<evidence type="ECO:0000313" key="2">
    <source>
        <dbReference type="Proteomes" id="UP000622362"/>
    </source>
</evidence>
<dbReference type="RefSeq" id="WP_002502798.1">
    <property type="nucleotide sequence ID" value="NZ_CAXOHX010000020.1"/>
</dbReference>
<dbReference type="EMBL" id="JADPYN010000122">
    <property type="protein sequence ID" value="MBF9305158.1"/>
    <property type="molecule type" value="Genomic_DNA"/>
</dbReference>
<sequence length="220" mass="26436">MIEQLVELNVITIDEVDIFGNYLEDELFDAMKDLFVSLKDEIDKHYTIDEQLEYHYDELIKLYEILKKPQVDLSNLKQFLNIYNDLTPNHYEVNTIEIDPSDEALINRYISKYGFKNYQINFQKLKLEFYEDEQATKLVELKPHEIEDFIINLLIEETEFIRINYTGEEIIEWKFDYLSELKKQKNALDNGVLELIVLEQLLDQYNCENECLNKRIEIVK</sequence>
<name>A0A8I0WAX4_STAEP</name>
<comment type="caution">
    <text evidence="1">The sequence shown here is derived from an EMBL/GenBank/DDBJ whole genome shotgun (WGS) entry which is preliminary data.</text>
</comment>
<gene>
    <name evidence="1" type="ORF">I3V53_14035</name>
</gene>
<evidence type="ECO:0000313" key="1">
    <source>
        <dbReference type="EMBL" id="MBF9305158.1"/>
    </source>
</evidence>
<dbReference type="Proteomes" id="UP000622362">
    <property type="component" value="Unassembled WGS sequence"/>
</dbReference>
<proteinExistence type="predicted"/>